<dbReference type="InterPro" id="IPR037157">
    <property type="entry name" value="Acetyltransf_C_sf"/>
</dbReference>
<evidence type="ECO:0000259" key="7">
    <source>
        <dbReference type="Pfam" id="PF13720"/>
    </source>
</evidence>
<comment type="similarity">
    <text evidence="6">Belongs to the transferase hexapeptide repeat family. LpxA subfamily.</text>
</comment>
<name>A0AAU9EGU3_9BACT</name>
<comment type="subunit">
    <text evidence="6">Homotrimer.</text>
</comment>
<dbReference type="NCBIfam" id="NF003657">
    <property type="entry name" value="PRK05289.1"/>
    <property type="match status" value="1"/>
</dbReference>
<keyword evidence="9" id="KW-1185">Reference proteome</keyword>
<reference evidence="9" key="1">
    <citation type="journal article" date="2023" name="Arch. Microbiol.">
        <title>Desulfoferula mesophilus gen. nov. sp. nov., a mesophilic sulfate-reducing bacterium isolated from a brackish lake sediment.</title>
        <authorList>
            <person name="Watanabe T."/>
            <person name="Yabe T."/>
            <person name="Tsuji J.M."/>
            <person name="Fukui M."/>
        </authorList>
    </citation>
    <scope>NUCLEOTIDE SEQUENCE [LARGE SCALE GENOMIC DNA]</scope>
    <source>
        <strain evidence="9">12FAK</strain>
    </source>
</reference>
<dbReference type="GO" id="GO:0005737">
    <property type="term" value="C:cytoplasm"/>
    <property type="evidence" value="ECO:0007669"/>
    <property type="project" value="UniProtKB-SubCell"/>
</dbReference>
<dbReference type="GO" id="GO:0008780">
    <property type="term" value="F:acyl-[acyl-carrier-protein]-UDP-N-acetylglucosamine O-acyltransferase activity"/>
    <property type="evidence" value="ECO:0007669"/>
    <property type="project" value="UniProtKB-UniRule"/>
</dbReference>
<evidence type="ECO:0000256" key="2">
    <source>
        <dbReference type="ARBA" id="ARBA00022556"/>
    </source>
</evidence>
<dbReference type="Proteomes" id="UP001366166">
    <property type="component" value="Chromosome"/>
</dbReference>
<dbReference type="GO" id="GO:0016020">
    <property type="term" value="C:membrane"/>
    <property type="evidence" value="ECO:0007669"/>
    <property type="project" value="GOC"/>
</dbReference>
<keyword evidence="6" id="KW-0677">Repeat</keyword>
<evidence type="ECO:0000256" key="6">
    <source>
        <dbReference type="HAMAP-Rule" id="MF_00387"/>
    </source>
</evidence>
<evidence type="ECO:0000256" key="4">
    <source>
        <dbReference type="ARBA" id="ARBA00023098"/>
    </source>
</evidence>
<comment type="subcellular location">
    <subcellularLocation>
        <location evidence="6">Cytoplasm</location>
    </subcellularLocation>
</comment>
<comment type="function">
    <text evidence="6">Involved in the biosynthesis of lipid A, a phosphorylated glycolipid that anchors the lipopolysaccharide to the outer membrane of the cell.</text>
</comment>
<dbReference type="Pfam" id="PF00132">
    <property type="entry name" value="Hexapep"/>
    <property type="match status" value="1"/>
</dbReference>
<proteinExistence type="inferred from homology"/>
<protein>
    <recommendedName>
        <fullName evidence="6">Acyl-[acyl-carrier-protein]--UDP-N-acetylglucosamine O-acyltransferase</fullName>
        <shortName evidence="6">UDP-N-acetylglucosamine acyltransferase</shortName>
        <ecNumber evidence="6">2.3.1.129</ecNumber>
    </recommendedName>
</protein>
<evidence type="ECO:0000256" key="5">
    <source>
        <dbReference type="ARBA" id="ARBA00023315"/>
    </source>
</evidence>
<evidence type="ECO:0000256" key="1">
    <source>
        <dbReference type="ARBA" id="ARBA00022516"/>
    </source>
</evidence>
<dbReference type="Pfam" id="PF13720">
    <property type="entry name" value="Acetyltransf_11"/>
    <property type="match status" value="1"/>
</dbReference>
<dbReference type="NCBIfam" id="TIGR01852">
    <property type="entry name" value="lipid_A_lpxA"/>
    <property type="match status" value="1"/>
</dbReference>
<keyword evidence="2 6" id="KW-0441">Lipid A biosynthesis</keyword>
<dbReference type="EC" id="2.3.1.129" evidence="6"/>
<dbReference type="InterPro" id="IPR011004">
    <property type="entry name" value="Trimer_LpxA-like_sf"/>
</dbReference>
<dbReference type="Gene3D" id="1.20.1180.10">
    <property type="entry name" value="Udp N-acetylglucosamine O-acyltransferase, C-terminal domain"/>
    <property type="match status" value="1"/>
</dbReference>
<evidence type="ECO:0000313" key="9">
    <source>
        <dbReference type="Proteomes" id="UP001366166"/>
    </source>
</evidence>
<comment type="pathway">
    <text evidence="6">Glycolipid biosynthesis; lipid IV(A) biosynthesis; lipid IV(A) from (3R)-3-hydroxytetradecanoyl-[acyl-carrier-protein] and UDP-N-acetyl-alpha-D-glucosamine: step 1/6.</text>
</comment>
<keyword evidence="5 6" id="KW-0012">Acyltransferase</keyword>
<dbReference type="InterPro" id="IPR010137">
    <property type="entry name" value="Lipid_A_LpxA"/>
</dbReference>
<dbReference type="InterPro" id="IPR001451">
    <property type="entry name" value="Hexapep"/>
</dbReference>
<dbReference type="SUPFAM" id="SSF51161">
    <property type="entry name" value="Trimeric LpxA-like enzymes"/>
    <property type="match status" value="1"/>
</dbReference>
<dbReference type="KEGG" id="dmp:FAK_22810"/>
<dbReference type="PANTHER" id="PTHR43480:SF1">
    <property type="entry name" value="ACYL-[ACYL-CARRIER-PROTEIN]--UDP-N-ACETYLGLUCOSAMINE O-ACYLTRANSFERASE, MITOCHONDRIAL-RELATED"/>
    <property type="match status" value="1"/>
</dbReference>
<dbReference type="AlphaFoldDB" id="A0AAU9EGU3"/>
<feature type="domain" description="UDP N-acetylglucosamine O-acyltransferase C-terminal" evidence="7">
    <location>
        <begin position="175"/>
        <end position="255"/>
    </location>
</feature>
<dbReference type="CDD" id="cd03351">
    <property type="entry name" value="LbH_UDP-GlcNAc_AT"/>
    <property type="match status" value="1"/>
</dbReference>
<dbReference type="PIRSF" id="PIRSF000456">
    <property type="entry name" value="UDP-GlcNAc_acltr"/>
    <property type="match status" value="1"/>
</dbReference>
<evidence type="ECO:0000313" key="8">
    <source>
        <dbReference type="EMBL" id="BEQ15215.1"/>
    </source>
</evidence>
<organism evidence="8 9">
    <name type="scientific">Desulfoferula mesophila</name>
    <dbReference type="NCBI Taxonomy" id="3058419"/>
    <lineage>
        <taxon>Bacteria</taxon>
        <taxon>Pseudomonadati</taxon>
        <taxon>Thermodesulfobacteriota</taxon>
        <taxon>Desulfarculia</taxon>
        <taxon>Desulfarculales</taxon>
        <taxon>Desulfarculaceae</taxon>
        <taxon>Desulfoferula</taxon>
    </lineage>
</organism>
<dbReference type="EMBL" id="AP028679">
    <property type="protein sequence ID" value="BEQ15215.1"/>
    <property type="molecule type" value="Genomic_DNA"/>
</dbReference>
<sequence>MEIHPTAVVHDSAQLALGVKVGAFAHIGPEVSIGPGTRVDHHANIERLTTIGADCHIWPYASVGTDPQDLKFGDERTFLQIGDRVLIREFVTVNRGTGEGGGVTRLGDECLLMAYSHVAHDCQLGQRVIMANGATLGGHVHIEDYVGLGGMVAIHQFTRIGTRAYIGGMSGVAQDQPPYCLCEGNRCKPHGLNVIGLKRAGFSEETLEALKAAYRIIFRTHTPIQKAMEQVRAEVPGVPEVIHLLDFIASSERGVAR</sequence>
<keyword evidence="4 6" id="KW-0443">Lipid metabolism</keyword>
<gene>
    <name evidence="6 8" type="primary">lpxA</name>
    <name evidence="8" type="ORF">FAK_22810</name>
</gene>
<dbReference type="RefSeq" id="WP_338599319.1">
    <property type="nucleotide sequence ID" value="NZ_AP028679.1"/>
</dbReference>
<keyword evidence="1 6" id="KW-0444">Lipid biosynthesis</keyword>
<dbReference type="HAMAP" id="MF_00387">
    <property type="entry name" value="LpxA"/>
    <property type="match status" value="1"/>
</dbReference>
<accession>A0AAU9EGU3</accession>
<dbReference type="Gene3D" id="2.160.10.10">
    <property type="entry name" value="Hexapeptide repeat proteins"/>
    <property type="match status" value="1"/>
</dbReference>
<evidence type="ECO:0000256" key="3">
    <source>
        <dbReference type="ARBA" id="ARBA00022679"/>
    </source>
</evidence>
<comment type="catalytic activity">
    <reaction evidence="6">
        <text>a (3R)-hydroxyacyl-[ACP] + UDP-N-acetyl-alpha-D-glucosamine = a UDP-3-O-[(3R)-3-hydroxyacyl]-N-acetyl-alpha-D-glucosamine + holo-[ACP]</text>
        <dbReference type="Rhea" id="RHEA:67812"/>
        <dbReference type="Rhea" id="RHEA-COMP:9685"/>
        <dbReference type="Rhea" id="RHEA-COMP:9945"/>
        <dbReference type="ChEBI" id="CHEBI:57705"/>
        <dbReference type="ChEBI" id="CHEBI:64479"/>
        <dbReference type="ChEBI" id="CHEBI:78827"/>
        <dbReference type="ChEBI" id="CHEBI:173225"/>
        <dbReference type="EC" id="2.3.1.129"/>
    </reaction>
</comment>
<dbReference type="PANTHER" id="PTHR43480">
    <property type="entry name" value="ACYL-[ACYL-CARRIER-PROTEIN]--UDP-N-ACETYLGLUCOSAMINE O-ACYLTRANSFERASE"/>
    <property type="match status" value="1"/>
</dbReference>
<keyword evidence="3 6" id="KW-0808">Transferase</keyword>
<dbReference type="InterPro" id="IPR029098">
    <property type="entry name" value="Acetyltransf_C"/>
</dbReference>
<dbReference type="GO" id="GO:0009245">
    <property type="term" value="P:lipid A biosynthetic process"/>
    <property type="evidence" value="ECO:0007669"/>
    <property type="project" value="UniProtKB-UniRule"/>
</dbReference>
<keyword evidence="6" id="KW-0963">Cytoplasm</keyword>